<reference evidence="2 3" key="1">
    <citation type="submission" date="2019-09" db="EMBL/GenBank/DDBJ databases">
        <authorList>
            <person name="Chandra G."/>
            <person name="Truman W A."/>
        </authorList>
    </citation>
    <scope>NUCLEOTIDE SEQUENCE [LARGE SCALE GENOMIC DNA]</scope>
    <source>
        <strain evidence="2">PS685</strain>
    </source>
</reference>
<proteinExistence type="predicted"/>
<gene>
    <name evidence="2" type="ORF">PS685_05117</name>
</gene>
<evidence type="ECO:0000313" key="3">
    <source>
        <dbReference type="Proteomes" id="UP000326437"/>
    </source>
</evidence>
<organism evidence="2 3">
    <name type="scientific">Pseudomonas fluorescens</name>
    <dbReference type="NCBI Taxonomy" id="294"/>
    <lineage>
        <taxon>Bacteria</taxon>
        <taxon>Pseudomonadati</taxon>
        <taxon>Pseudomonadota</taxon>
        <taxon>Gammaproteobacteria</taxon>
        <taxon>Pseudomonadales</taxon>
        <taxon>Pseudomonadaceae</taxon>
        <taxon>Pseudomonas</taxon>
    </lineage>
</organism>
<dbReference type="Proteomes" id="UP000326437">
    <property type="component" value="Unassembled WGS sequence"/>
</dbReference>
<dbReference type="InterPro" id="IPR036513">
    <property type="entry name" value="STAS_dom_sf"/>
</dbReference>
<evidence type="ECO:0000259" key="1">
    <source>
        <dbReference type="PROSITE" id="PS50801"/>
    </source>
</evidence>
<dbReference type="InterPro" id="IPR002645">
    <property type="entry name" value="STAS_dom"/>
</dbReference>
<dbReference type="Pfam" id="PF01740">
    <property type="entry name" value="STAS"/>
    <property type="match status" value="1"/>
</dbReference>
<accession>A0A5E7A6J8</accession>
<evidence type="ECO:0000313" key="2">
    <source>
        <dbReference type="EMBL" id="VVN72494.1"/>
    </source>
</evidence>
<sequence>MTSVDVTSADMLAELDETLHGAGIKLCIAEMKDPVKDKLKRFGLFARLGETAFFPTMDDAVGSYLTMHPQDPPASLDLHQR</sequence>
<dbReference type="PROSITE" id="PS50801">
    <property type="entry name" value="STAS"/>
    <property type="match status" value="1"/>
</dbReference>
<dbReference type="Gene3D" id="3.30.750.24">
    <property type="entry name" value="STAS domain"/>
    <property type="match status" value="1"/>
</dbReference>
<dbReference type="SUPFAM" id="SSF52091">
    <property type="entry name" value="SpoIIaa-like"/>
    <property type="match status" value="1"/>
</dbReference>
<dbReference type="AlphaFoldDB" id="A0A5E7A6J8"/>
<dbReference type="EMBL" id="CABVHO010000228">
    <property type="protein sequence ID" value="VVN72494.1"/>
    <property type="molecule type" value="Genomic_DNA"/>
</dbReference>
<feature type="domain" description="STAS" evidence="1">
    <location>
        <begin position="1"/>
        <end position="64"/>
    </location>
</feature>
<dbReference type="CDD" id="cd07042">
    <property type="entry name" value="STAS_SulP_like_sulfate_transporter"/>
    <property type="match status" value="1"/>
</dbReference>
<protein>
    <recommendedName>
        <fullName evidence="1">STAS domain-containing protein</fullName>
    </recommendedName>
</protein>
<name>A0A5E7A6J8_PSEFL</name>